<protein>
    <submittedName>
        <fullName evidence="1">Uncharacterized protein</fullName>
    </submittedName>
</protein>
<sequence length="76" mass="7994">MQPYQGDRLGFAEAEGEVFPSVAQAVEGDGSDGHGAVESQVERNGCNSADSNRPGHMVTSVHFLGFATHSRAFLTA</sequence>
<accession>A0ABP7G1W6</accession>
<dbReference type="EMBL" id="BAABEP010000049">
    <property type="protein sequence ID" value="GAA3749540.1"/>
    <property type="molecule type" value="Genomic_DNA"/>
</dbReference>
<name>A0ABP7G1W6_9ACTN</name>
<gene>
    <name evidence="1" type="ORF">GCM10023082_51970</name>
</gene>
<organism evidence="1 2">
    <name type="scientific">Streptomyces tremellae</name>
    <dbReference type="NCBI Taxonomy" id="1124239"/>
    <lineage>
        <taxon>Bacteria</taxon>
        <taxon>Bacillati</taxon>
        <taxon>Actinomycetota</taxon>
        <taxon>Actinomycetes</taxon>
        <taxon>Kitasatosporales</taxon>
        <taxon>Streptomycetaceae</taxon>
        <taxon>Streptomyces</taxon>
    </lineage>
</organism>
<proteinExistence type="predicted"/>
<reference evidence="2" key="1">
    <citation type="journal article" date="2019" name="Int. J. Syst. Evol. Microbiol.">
        <title>The Global Catalogue of Microorganisms (GCM) 10K type strain sequencing project: providing services to taxonomists for standard genome sequencing and annotation.</title>
        <authorList>
            <consortium name="The Broad Institute Genomics Platform"/>
            <consortium name="The Broad Institute Genome Sequencing Center for Infectious Disease"/>
            <person name="Wu L."/>
            <person name="Ma J."/>
        </authorList>
    </citation>
    <scope>NUCLEOTIDE SEQUENCE [LARGE SCALE GENOMIC DNA]</scope>
    <source>
        <strain evidence="2">JCM 30846</strain>
    </source>
</reference>
<evidence type="ECO:0000313" key="2">
    <source>
        <dbReference type="Proteomes" id="UP001499884"/>
    </source>
</evidence>
<keyword evidence="2" id="KW-1185">Reference proteome</keyword>
<evidence type="ECO:0000313" key="1">
    <source>
        <dbReference type="EMBL" id="GAA3749540.1"/>
    </source>
</evidence>
<dbReference type="Proteomes" id="UP001499884">
    <property type="component" value="Unassembled WGS sequence"/>
</dbReference>
<comment type="caution">
    <text evidence="1">The sequence shown here is derived from an EMBL/GenBank/DDBJ whole genome shotgun (WGS) entry which is preliminary data.</text>
</comment>